<proteinExistence type="predicted"/>
<keyword evidence="3" id="KW-1185">Reference proteome</keyword>
<gene>
    <name evidence="2" type="ORF">SAMN04487911_13516</name>
</gene>
<feature type="domain" description="Glycosyl transferase family 1" evidence="1">
    <location>
        <begin position="177"/>
        <end position="337"/>
    </location>
</feature>
<dbReference type="Gene3D" id="3.40.50.2000">
    <property type="entry name" value="Glycogen Phosphorylase B"/>
    <property type="match status" value="2"/>
</dbReference>
<dbReference type="RefSeq" id="WP_072765738.1">
    <property type="nucleotide sequence ID" value="NZ_FQYX01000035.1"/>
</dbReference>
<name>A0A1M6LZ28_9FLAO</name>
<dbReference type="STRING" id="558155.SAMN04487911_13516"/>
<evidence type="ECO:0000259" key="1">
    <source>
        <dbReference type="Pfam" id="PF00534"/>
    </source>
</evidence>
<accession>A0A1M6LZ28</accession>
<dbReference type="EMBL" id="FQYX01000035">
    <property type="protein sequence ID" value="SHJ76479.1"/>
    <property type="molecule type" value="Genomic_DNA"/>
</dbReference>
<dbReference type="SUPFAM" id="SSF53756">
    <property type="entry name" value="UDP-Glycosyltransferase/glycogen phosphorylase"/>
    <property type="match status" value="1"/>
</dbReference>
<protein>
    <submittedName>
        <fullName evidence="2">Glycosyltransferase involved in cell wall bisynthesis</fullName>
    </submittedName>
</protein>
<sequence>MKKILYILHYPPPVHGAAIVGKYIMESALINNNFNGRYINLGTSRSVDEIGKGGIIKWLRYFNVLFNTFLECIRFSPNLVYLTLTANGAGFYKDALVALIAKCLGCKVVYHFHNKGVINNQNKWFDNLLYKLVLKKAQVILLSPYLYYDIKKYVSKSDVHYCANGIPKLPIGLNENKESSTIEILFLSNLLKAKGVYILLEACSLLKNKNIDIKCTVIGGEGDISVVDFENKIIELKLTDVVYYAGKQYGDDKLVFFEKADIFVHPTYNDCFPLVLLEAMQFGLPIVSTIEGAIPEIVESQKNGFLVPKKEALAFANEIEKLVLNPDLRSTMSQSAKLKYNSKFTTGAFEDRLCKILKNIT</sequence>
<evidence type="ECO:0000313" key="2">
    <source>
        <dbReference type="EMBL" id="SHJ76479.1"/>
    </source>
</evidence>
<keyword evidence="2" id="KW-0808">Transferase</keyword>
<dbReference type="GO" id="GO:0016757">
    <property type="term" value="F:glycosyltransferase activity"/>
    <property type="evidence" value="ECO:0007669"/>
    <property type="project" value="InterPro"/>
</dbReference>
<dbReference type="AlphaFoldDB" id="A0A1M6LZ28"/>
<dbReference type="OrthoDB" id="7560678at2"/>
<organism evidence="2 3">
    <name type="scientific">Arenibacter nanhaiticus</name>
    <dbReference type="NCBI Taxonomy" id="558155"/>
    <lineage>
        <taxon>Bacteria</taxon>
        <taxon>Pseudomonadati</taxon>
        <taxon>Bacteroidota</taxon>
        <taxon>Flavobacteriia</taxon>
        <taxon>Flavobacteriales</taxon>
        <taxon>Flavobacteriaceae</taxon>
        <taxon>Arenibacter</taxon>
    </lineage>
</organism>
<reference evidence="3" key="1">
    <citation type="submission" date="2016-11" db="EMBL/GenBank/DDBJ databases">
        <authorList>
            <person name="Varghese N."/>
            <person name="Submissions S."/>
        </authorList>
    </citation>
    <scope>NUCLEOTIDE SEQUENCE [LARGE SCALE GENOMIC DNA]</scope>
    <source>
        <strain evidence="3">CGMCC 1.8863</strain>
    </source>
</reference>
<dbReference type="Proteomes" id="UP000184231">
    <property type="component" value="Unassembled WGS sequence"/>
</dbReference>
<evidence type="ECO:0000313" key="3">
    <source>
        <dbReference type="Proteomes" id="UP000184231"/>
    </source>
</evidence>
<dbReference type="InterPro" id="IPR001296">
    <property type="entry name" value="Glyco_trans_1"/>
</dbReference>
<dbReference type="PANTHER" id="PTHR12526:SF631">
    <property type="entry name" value="BLL6306 PROTEIN"/>
    <property type="match status" value="1"/>
</dbReference>
<dbReference type="CDD" id="cd03801">
    <property type="entry name" value="GT4_PimA-like"/>
    <property type="match status" value="1"/>
</dbReference>
<dbReference type="Pfam" id="PF00534">
    <property type="entry name" value="Glycos_transf_1"/>
    <property type="match status" value="1"/>
</dbReference>
<dbReference type="PANTHER" id="PTHR12526">
    <property type="entry name" value="GLYCOSYLTRANSFERASE"/>
    <property type="match status" value="1"/>
</dbReference>